<keyword evidence="2" id="KW-0698">rRNA processing</keyword>
<dbReference type="GO" id="GO:0005730">
    <property type="term" value="C:nucleolus"/>
    <property type="evidence" value="ECO:0007669"/>
    <property type="project" value="UniProtKB-SubCell"/>
</dbReference>
<feature type="domain" description="Nucleolar protein 11 C-terminal" evidence="9">
    <location>
        <begin position="435"/>
        <end position="721"/>
    </location>
</feature>
<dbReference type="InterPro" id="IPR012584">
    <property type="entry name" value="NOL11_N"/>
</dbReference>
<name>A0A5A9NWR6_9TELE</name>
<evidence type="ECO:0000259" key="8">
    <source>
        <dbReference type="Pfam" id="PF08168"/>
    </source>
</evidence>
<feature type="domain" description="Nucleolar protein 11 N-terminal" evidence="8">
    <location>
        <begin position="1"/>
        <end position="337"/>
    </location>
</feature>
<evidence type="ECO:0000256" key="4">
    <source>
        <dbReference type="ARBA" id="ARBA00023159"/>
    </source>
</evidence>
<evidence type="ECO:0000256" key="2">
    <source>
        <dbReference type="ARBA" id="ARBA00022552"/>
    </source>
</evidence>
<feature type="region of interest" description="Disordered" evidence="7">
    <location>
        <begin position="544"/>
        <end position="573"/>
    </location>
</feature>
<feature type="compositionally biased region" description="Polar residues" evidence="7">
    <location>
        <begin position="549"/>
        <end position="569"/>
    </location>
</feature>
<dbReference type="InterPro" id="IPR042859">
    <property type="entry name" value="NOL11"/>
</dbReference>
<comment type="caution">
    <text evidence="10">The sequence shown here is derived from an EMBL/GenBank/DDBJ whole genome shotgun (WGS) entry which is preliminary data.</text>
</comment>
<dbReference type="PANTHER" id="PTHR15633:SF2">
    <property type="entry name" value="NUCLEOLAR PROTEIN 11"/>
    <property type="match status" value="1"/>
</dbReference>
<dbReference type="PANTHER" id="PTHR15633">
    <property type="entry name" value="NUCLEOLAR PROTEIN 11"/>
    <property type="match status" value="1"/>
</dbReference>
<keyword evidence="11" id="KW-1185">Reference proteome</keyword>
<evidence type="ECO:0000256" key="1">
    <source>
        <dbReference type="ARBA" id="ARBA00004604"/>
    </source>
</evidence>
<protein>
    <submittedName>
        <fullName evidence="10">Nucleolar protein 11-like</fullName>
    </submittedName>
</protein>
<dbReference type="EMBL" id="SOYY01000013">
    <property type="protein sequence ID" value="KAA0713136.1"/>
    <property type="molecule type" value="Genomic_DNA"/>
</dbReference>
<evidence type="ECO:0000256" key="6">
    <source>
        <dbReference type="ARBA" id="ARBA00023242"/>
    </source>
</evidence>
<dbReference type="GO" id="GO:0030490">
    <property type="term" value="P:maturation of SSU-rRNA"/>
    <property type="evidence" value="ECO:0007669"/>
    <property type="project" value="InterPro"/>
</dbReference>
<keyword evidence="3" id="KW-0805">Transcription regulation</keyword>
<gene>
    <name evidence="10" type="ORF">E1301_Tti013600</name>
</gene>
<sequence length="721" mass="79607">MAALYEGYTLCGFAPLQNTSNIAIQGVELYGDVDHVLVTDSLRSATVYKVSDQKPLGSWTVKQGQTITGPVVFNTQNQEYVVVTDDKVVRTWKGDDVNIDKAFKATVSADVFRLLSTPGFEPVVVFRHGAVRFLNSLLAAPQQPIEKVLSEEEVIRWTNIINADQQLVVLFTTEQRGEHCLYVQKFNPNTLVKHVFENEPEFSTPLSFSATCRGSNIHLISLYSNGSVYESVLPLRTSSTGAEGAQKLPRSVCLSLPVGEGQVTSAAAVVLDEAHVAVVGFPHPSAGANKDYLCIWNIHFQTLQASKEMPGGLFTQLWCYGGKLYVPHGKTLSVIPFECRKSSLAAAMGRLKQSRQSESQSCALVSSWTTQPHGDITKTQETRISTKQVNAPNVKGTSSALTVDQLTERIKTGTLEAVQVVVGEFICRASQTDLQLAAGRIALELVSRSQTDGNFYPNSAFLQLLKTQYLCHSVCPGMLLLALEKKDFDLCQIAFQLFPDIPEAITCAYLKAILSTPDSEIDSVNLDVDSVMFMKVLTQTGCPSEEKGYQQNGFYPSTPEDSGSQTPSKPQRDPLHLDMKCPVGLHKSTLLNDVVQTPYSDILLLPHLKDLTVPHVILFLQYLQFLYLRYSHEAGIQIQALRSPSMAQIVEWVCLLLDAHFTVLVMAPEAKSLVSDLHNFVRSQVKLYAELDKIEGSLQMLKKDKQSEDSGVYSIKVIELF</sequence>
<comment type="subcellular location">
    <subcellularLocation>
        <location evidence="1">Nucleus</location>
        <location evidence="1">Nucleolus</location>
    </subcellularLocation>
</comment>
<dbReference type="Pfam" id="PF08168">
    <property type="entry name" value="NOL11_N"/>
    <property type="match status" value="1"/>
</dbReference>
<keyword evidence="6" id="KW-0539">Nucleus</keyword>
<evidence type="ECO:0000256" key="7">
    <source>
        <dbReference type="SAM" id="MobiDB-lite"/>
    </source>
</evidence>
<dbReference type="Pfam" id="PF20998">
    <property type="entry name" value="Nol11_C"/>
    <property type="match status" value="1"/>
</dbReference>
<dbReference type="InterPro" id="IPR048897">
    <property type="entry name" value="Nol11_C"/>
</dbReference>
<proteinExistence type="predicted"/>
<keyword evidence="4" id="KW-0010">Activator</keyword>
<evidence type="ECO:0000313" key="11">
    <source>
        <dbReference type="Proteomes" id="UP000324632"/>
    </source>
</evidence>
<evidence type="ECO:0000256" key="3">
    <source>
        <dbReference type="ARBA" id="ARBA00023015"/>
    </source>
</evidence>
<dbReference type="Proteomes" id="UP000324632">
    <property type="component" value="Chromosome 13"/>
</dbReference>
<evidence type="ECO:0000256" key="5">
    <source>
        <dbReference type="ARBA" id="ARBA00023163"/>
    </source>
</evidence>
<dbReference type="AlphaFoldDB" id="A0A5A9NWR6"/>
<organism evidence="10 11">
    <name type="scientific">Triplophysa tibetana</name>
    <dbReference type="NCBI Taxonomy" id="1572043"/>
    <lineage>
        <taxon>Eukaryota</taxon>
        <taxon>Metazoa</taxon>
        <taxon>Chordata</taxon>
        <taxon>Craniata</taxon>
        <taxon>Vertebrata</taxon>
        <taxon>Euteleostomi</taxon>
        <taxon>Actinopterygii</taxon>
        <taxon>Neopterygii</taxon>
        <taxon>Teleostei</taxon>
        <taxon>Ostariophysi</taxon>
        <taxon>Cypriniformes</taxon>
        <taxon>Nemacheilidae</taxon>
        <taxon>Triplophysa</taxon>
    </lineage>
</organism>
<reference evidence="10 11" key="1">
    <citation type="journal article" date="2019" name="Mol. Ecol. Resour.">
        <title>Chromosome-level genome assembly of Triplophysa tibetana, a fish adapted to the harsh high-altitude environment of the Tibetan Plateau.</title>
        <authorList>
            <person name="Yang X."/>
            <person name="Liu H."/>
            <person name="Ma Z."/>
            <person name="Zou Y."/>
            <person name="Zou M."/>
            <person name="Mao Y."/>
            <person name="Li X."/>
            <person name="Wang H."/>
            <person name="Chen T."/>
            <person name="Wang W."/>
            <person name="Yang R."/>
        </authorList>
    </citation>
    <scope>NUCLEOTIDE SEQUENCE [LARGE SCALE GENOMIC DNA]</scope>
    <source>
        <strain evidence="10">TTIB1903HZAU</strain>
        <tissue evidence="10">Muscle</tissue>
    </source>
</reference>
<accession>A0A5A9NWR6</accession>
<evidence type="ECO:0000313" key="10">
    <source>
        <dbReference type="EMBL" id="KAA0713136.1"/>
    </source>
</evidence>
<evidence type="ECO:0000259" key="9">
    <source>
        <dbReference type="Pfam" id="PF20998"/>
    </source>
</evidence>
<dbReference type="GO" id="GO:0003723">
    <property type="term" value="F:RNA binding"/>
    <property type="evidence" value="ECO:0007669"/>
    <property type="project" value="TreeGrafter"/>
</dbReference>
<keyword evidence="5" id="KW-0804">Transcription</keyword>